<gene>
    <name evidence="2" type="ORF">Vbra_536</name>
</gene>
<dbReference type="VEuPathDB" id="CryptoDB:Vbra_536"/>
<proteinExistence type="predicted"/>
<evidence type="ECO:0000313" key="3">
    <source>
        <dbReference type="Proteomes" id="UP000041254"/>
    </source>
</evidence>
<dbReference type="PhylomeDB" id="A0A0G4GQ58"/>
<feature type="region of interest" description="Disordered" evidence="1">
    <location>
        <begin position="208"/>
        <end position="245"/>
    </location>
</feature>
<dbReference type="InParanoid" id="A0A0G4GQ58"/>
<dbReference type="Proteomes" id="UP000041254">
    <property type="component" value="Unassembled WGS sequence"/>
</dbReference>
<dbReference type="EMBL" id="CDMY01000758">
    <property type="protein sequence ID" value="CEM32505.1"/>
    <property type="molecule type" value="Genomic_DNA"/>
</dbReference>
<evidence type="ECO:0000256" key="1">
    <source>
        <dbReference type="SAM" id="MobiDB-lite"/>
    </source>
</evidence>
<accession>A0A0G4GQ58</accession>
<organism evidence="2 3">
    <name type="scientific">Vitrella brassicaformis (strain CCMP3155)</name>
    <dbReference type="NCBI Taxonomy" id="1169540"/>
    <lineage>
        <taxon>Eukaryota</taxon>
        <taxon>Sar</taxon>
        <taxon>Alveolata</taxon>
        <taxon>Colpodellida</taxon>
        <taxon>Vitrellaceae</taxon>
        <taxon>Vitrella</taxon>
    </lineage>
</organism>
<sequence length="298" mass="32440">MDDGFSPRPNWRPNFHDCAIGELPASAHLSNFDLSLFETSAWRKSEVTPRDLGMKAGTTWESLVGTAKDHVLHNPNFYWKNITPPPLKAKQGGGGSRRLAYVDFPSSTLFRVLGDWNYTETKANEYLIRSVKVDDDNKILAVTLDTCGDIDAVQPGTVPWLPMPLPLFLTADDFAKLSSAHAAIEADIQESLDLSNVTNATQTARRALQAKEDTTSADEADLPGGKGGKSGRELSGTPPSGSTTVVGLPPRILVVYHNATPAEAGRRRLSGLTDIADKLGDGYRLESSSALFLFTRWR</sequence>
<protein>
    <submittedName>
        <fullName evidence="2">Uncharacterized protein</fullName>
    </submittedName>
</protein>
<keyword evidence="3" id="KW-1185">Reference proteome</keyword>
<reference evidence="2 3" key="1">
    <citation type="submission" date="2014-11" db="EMBL/GenBank/DDBJ databases">
        <authorList>
            <person name="Zhu J."/>
            <person name="Qi W."/>
            <person name="Song R."/>
        </authorList>
    </citation>
    <scope>NUCLEOTIDE SEQUENCE [LARGE SCALE GENOMIC DNA]</scope>
</reference>
<name>A0A0G4GQ58_VITBC</name>
<dbReference type="AlphaFoldDB" id="A0A0G4GQ58"/>
<evidence type="ECO:0000313" key="2">
    <source>
        <dbReference type="EMBL" id="CEM32505.1"/>
    </source>
</evidence>